<accession>A0AAE0TIV2</accession>
<gene>
    <name evidence="2" type="ORF">CHS0354_028178</name>
</gene>
<sequence>MTFAMDMISSQFFKGRTIASGWSLRANEKVNSKRNKYKKPLPPPPNLCPGTKKRESEAKGHLVVPAPE</sequence>
<feature type="region of interest" description="Disordered" evidence="1">
    <location>
        <begin position="33"/>
        <end position="68"/>
    </location>
</feature>
<evidence type="ECO:0000313" key="3">
    <source>
        <dbReference type="Proteomes" id="UP001195483"/>
    </source>
</evidence>
<protein>
    <submittedName>
        <fullName evidence="2">Uncharacterized protein</fullName>
    </submittedName>
</protein>
<dbReference type="EMBL" id="JAEAOA010001692">
    <property type="protein sequence ID" value="KAK3610774.1"/>
    <property type="molecule type" value="Genomic_DNA"/>
</dbReference>
<evidence type="ECO:0000313" key="2">
    <source>
        <dbReference type="EMBL" id="KAK3610774.1"/>
    </source>
</evidence>
<reference evidence="2" key="2">
    <citation type="journal article" date="2021" name="Genome Biol. Evol.">
        <title>Developing a high-quality reference genome for a parasitic bivalve with doubly uniparental inheritance (Bivalvia: Unionida).</title>
        <authorList>
            <person name="Smith C.H."/>
        </authorList>
    </citation>
    <scope>NUCLEOTIDE SEQUENCE</scope>
    <source>
        <strain evidence="2">CHS0354</strain>
        <tissue evidence="2">Mantle</tissue>
    </source>
</reference>
<comment type="caution">
    <text evidence="2">The sequence shown here is derived from an EMBL/GenBank/DDBJ whole genome shotgun (WGS) entry which is preliminary data.</text>
</comment>
<reference evidence="2" key="1">
    <citation type="journal article" date="2021" name="Genome Biol. Evol.">
        <title>A High-Quality Reference Genome for a Parasitic Bivalve with Doubly Uniparental Inheritance (Bivalvia: Unionida).</title>
        <authorList>
            <person name="Smith C.H."/>
        </authorList>
    </citation>
    <scope>NUCLEOTIDE SEQUENCE</scope>
    <source>
        <strain evidence="2">CHS0354</strain>
    </source>
</reference>
<dbReference type="AlphaFoldDB" id="A0AAE0TIV2"/>
<proteinExistence type="predicted"/>
<dbReference type="Proteomes" id="UP001195483">
    <property type="component" value="Unassembled WGS sequence"/>
</dbReference>
<keyword evidence="3" id="KW-1185">Reference proteome</keyword>
<organism evidence="2 3">
    <name type="scientific">Potamilus streckersoni</name>
    <dbReference type="NCBI Taxonomy" id="2493646"/>
    <lineage>
        <taxon>Eukaryota</taxon>
        <taxon>Metazoa</taxon>
        <taxon>Spiralia</taxon>
        <taxon>Lophotrochozoa</taxon>
        <taxon>Mollusca</taxon>
        <taxon>Bivalvia</taxon>
        <taxon>Autobranchia</taxon>
        <taxon>Heteroconchia</taxon>
        <taxon>Palaeoheterodonta</taxon>
        <taxon>Unionida</taxon>
        <taxon>Unionoidea</taxon>
        <taxon>Unionidae</taxon>
        <taxon>Ambleminae</taxon>
        <taxon>Lampsilini</taxon>
        <taxon>Potamilus</taxon>
    </lineage>
</organism>
<reference evidence="2" key="3">
    <citation type="submission" date="2023-05" db="EMBL/GenBank/DDBJ databases">
        <authorList>
            <person name="Smith C.H."/>
        </authorList>
    </citation>
    <scope>NUCLEOTIDE SEQUENCE</scope>
    <source>
        <strain evidence="2">CHS0354</strain>
        <tissue evidence="2">Mantle</tissue>
    </source>
</reference>
<name>A0AAE0TIV2_9BIVA</name>
<evidence type="ECO:0000256" key="1">
    <source>
        <dbReference type="SAM" id="MobiDB-lite"/>
    </source>
</evidence>